<keyword evidence="2" id="KW-1133">Transmembrane helix</keyword>
<accession>A0AAN7IZK3</accession>
<name>A0AAN7IZK3_QUERU</name>
<evidence type="ECO:0000256" key="1">
    <source>
        <dbReference type="SAM" id="MobiDB-lite"/>
    </source>
</evidence>
<reference evidence="3 4" key="1">
    <citation type="journal article" date="2023" name="G3 (Bethesda)">
        <title>A haplotype-resolved chromosome-scale genome for Quercus rubra L. provides insights into the genetics of adaptive traits for red oak species.</title>
        <authorList>
            <person name="Kapoor B."/>
            <person name="Jenkins J."/>
            <person name="Schmutz J."/>
            <person name="Zhebentyayeva T."/>
            <person name="Kuelheim C."/>
            <person name="Coggeshall M."/>
            <person name="Heim C."/>
            <person name="Lasky J.R."/>
            <person name="Leites L."/>
            <person name="Islam-Faridi N."/>
            <person name="Romero-Severson J."/>
            <person name="DeLeo V.L."/>
            <person name="Lucas S.M."/>
            <person name="Lazic D."/>
            <person name="Gailing O."/>
            <person name="Carlson J."/>
            <person name="Staton M."/>
        </authorList>
    </citation>
    <scope>NUCLEOTIDE SEQUENCE [LARGE SCALE GENOMIC DNA]</scope>
    <source>
        <strain evidence="3">Pseudo-F2</strain>
    </source>
</reference>
<organism evidence="3 4">
    <name type="scientific">Quercus rubra</name>
    <name type="common">Northern red oak</name>
    <name type="synonym">Quercus borealis</name>
    <dbReference type="NCBI Taxonomy" id="3512"/>
    <lineage>
        <taxon>Eukaryota</taxon>
        <taxon>Viridiplantae</taxon>
        <taxon>Streptophyta</taxon>
        <taxon>Embryophyta</taxon>
        <taxon>Tracheophyta</taxon>
        <taxon>Spermatophyta</taxon>
        <taxon>Magnoliopsida</taxon>
        <taxon>eudicotyledons</taxon>
        <taxon>Gunneridae</taxon>
        <taxon>Pentapetalae</taxon>
        <taxon>rosids</taxon>
        <taxon>fabids</taxon>
        <taxon>Fagales</taxon>
        <taxon>Fagaceae</taxon>
        <taxon>Quercus</taxon>
    </lineage>
</organism>
<evidence type="ECO:0000313" key="4">
    <source>
        <dbReference type="Proteomes" id="UP001324115"/>
    </source>
</evidence>
<protein>
    <recommendedName>
        <fullName evidence="5">Gag-Pol polyprotein/retrotransposon</fullName>
    </recommendedName>
</protein>
<dbReference type="PANTHER" id="PTHR34370:SF2">
    <property type="entry name" value="GAG-POL POLYPROTEIN_RETROTRANSPOSON"/>
    <property type="match status" value="1"/>
</dbReference>
<keyword evidence="2" id="KW-0472">Membrane</keyword>
<dbReference type="Proteomes" id="UP001324115">
    <property type="component" value="Unassembled WGS sequence"/>
</dbReference>
<evidence type="ECO:0008006" key="5">
    <source>
        <dbReference type="Google" id="ProtNLM"/>
    </source>
</evidence>
<evidence type="ECO:0000256" key="2">
    <source>
        <dbReference type="SAM" id="Phobius"/>
    </source>
</evidence>
<evidence type="ECO:0000313" key="3">
    <source>
        <dbReference type="EMBL" id="KAK4592377.1"/>
    </source>
</evidence>
<dbReference type="EMBL" id="JAXUIC010000004">
    <property type="protein sequence ID" value="KAK4592377.1"/>
    <property type="molecule type" value="Genomic_DNA"/>
</dbReference>
<dbReference type="PANTHER" id="PTHR34370">
    <property type="entry name" value="OS04G0600100 PROTEIN"/>
    <property type="match status" value="1"/>
</dbReference>
<keyword evidence="4" id="KW-1185">Reference proteome</keyword>
<comment type="caution">
    <text evidence="3">The sequence shown here is derived from an EMBL/GenBank/DDBJ whole genome shotgun (WGS) entry which is preliminary data.</text>
</comment>
<keyword evidence="2" id="KW-0812">Transmembrane</keyword>
<gene>
    <name evidence="3" type="ORF">RGQ29_016785</name>
</gene>
<dbReference type="AlphaFoldDB" id="A0AAN7IZK3"/>
<sequence length="225" mass="24568">MSASASLKLTAHPSLLLHQYHRSGFVDESSLVTRIPRSSRLYCLQKSKYSSLNLNRSSAPSISTACSINGDNPAYGVSDPPNDEGSKETNESSQGGSLSSNVILRKLKRYGISGILSYGLLNTAYYLTTFLVVWFYVAPVPGRMGYLVAVKRFLKVMAMVWAGSQVTKLIRAGGALALAPFVDRGLSWFTVKFKFESQGKAFMAIVGFCFALAIILFLVVTLLWA</sequence>
<proteinExistence type="predicted"/>
<feature type="region of interest" description="Disordered" evidence="1">
    <location>
        <begin position="73"/>
        <end position="97"/>
    </location>
</feature>
<feature type="transmembrane region" description="Helical" evidence="2">
    <location>
        <begin position="202"/>
        <end position="224"/>
    </location>
</feature>
<feature type="transmembrane region" description="Helical" evidence="2">
    <location>
        <begin position="115"/>
        <end position="138"/>
    </location>
</feature>